<reference evidence="10 11" key="1">
    <citation type="submission" date="2017-06" db="EMBL/GenBank/DDBJ databases">
        <title>A platform for efficient transgenesis in Macrostomum lignano, a flatworm model organism for stem cell research.</title>
        <authorList>
            <person name="Berezikov E."/>
        </authorList>
    </citation>
    <scope>NUCLEOTIDE SEQUENCE [LARGE SCALE GENOMIC DNA]</scope>
    <source>
        <strain evidence="10">DV1</strain>
        <tissue evidence="10">Whole organism</tissue>
    </source>
</reference>
<dbReference type="OrthoDB" id="10262177at2759"/>
<keyword evidence="3 6" id="KW-0285">Flavoprotein</keyword>
<comment type="similarity">
    <text evidence="2 6">Belongs to the acyl-CoA dehydrogenase family.</text>
</comment>
<dbReference type="Gene3D" id="1.20.140.10">
    <property type="entry name" value="Butyryl-CoA Dehydrogenase, subunit A, domain 3"/>
    <property type="match status" value="1"/>
</dbReference>
<dbReference type="PANTHER" id="PTHR48083">
    <property type="entry name" value="MEDIUM-CHAIN SPECIFIC ACYL-COA DEHYDROGENASE, MITOCHONDRIAL-RELATED"/>
    <property type="match status" value="1"/>
</dbReference>
<dbReference type="GO" id="GO:0050660">
    <property type="term" value="F:flavin adenine dinucleotide binding"/>
    <property type="evidence" value="ECO:0007669"/>
    <property type="project" value="InterPro"/>
</dbReference>
<dbReference type="AlphaFoldDB" id="A0A267DMT0"/>
<evidence type="ECO:0000259" key="8">
    <source>
        <dbReference type="Pfam" id="PF02770"/>
    </source>
</evidence>
<dbReference type="GO" id="GO:0033539">
    <property type="term" value="P:fatty acid beta-oxidation using acyl-CoA dehydrogenase"/>
    <property type="evidence" value="ECO:0007669"/>
    <property type="project" value="TreeGrafter"/>
</dbReference>
<dbReference type="InterPro" id="IPR037069">
    <property type="entry name" value="AcylCoA_DH/ox_N_sf"/>
</dbReference>
<dbReference type="GO" id="GO:0003995">
    <property type="term" value="F:acyl-CoA dehydrogenase activity"/>
    <property type="evidence" value="ECO:0007669"/>
    <property type="project" value="InterPro"/>
</dbReference>
<evidence type="ECO:0000256" key="4">
    <source>
        <dbReference type="ARBA" id="ARBA00022827"/>
    </source>
</evidence>
<organism evidence="10 11">
    <name type="scientific">Macrostomum lignano</name>
    <dbReference type="NCBI Taxonomy" id="282301"/>
    <lineage>
        <taxon>Eukaryota</taxon>
        <taxon>Metazoa</taxon>
        <taxon>Spiralia</taxon>
        <taxon>Lophotrochozoa</taxon>
        <taxon>Platyhelminthes</taxon>
        <taxon>Rhabditophora</taxon>
        <taxon>Macrostomorpha</taxon>
        <taxon>Macrostomida</taxon>
        <taxon>Macrostomidae</taxon>
        <taxon>Macrostomum</taxon>
    </lineage>
</organism>
<dbReference type="InterPro" id="IPR046373">
    <property type="entry name" value="Acyl-CoA_Oxase/DH_mid-dom_sf"/>
</dbReference>
<feature type="non-terminal residue" evidence="10">
    <location>
        <position position="1"/>
    </location>
</feature>
<dbReference type="PANTHER" id="PTHR48083:SF6">
    <property type="entry name" value="ACYL-COA DEHYDROGENASE 6"/>
    <property type="match status" value="1"/>
</dbReference>
<dbReference type="InterPro" id="IPR036250">
    <property type="entry name" value="AcylCo_DH-like_C"/>
</dbReference>
<evidence type="ECO:0000313" key="10">
    <source>
        <dbReference type="EMBL" id="PAA50525.1"/>
    </source>
</evidence>
<name>A0A267DMT0_9PLAT</name>
<evidence type="ECO:0000259" key="7">
    <source>
        <dbReference type="Pfam" id="PF00441"/>
    </source>
</evidence>
<comment type="cofactor">
    <cofactor evidence="1 6">
        <name>FAD</name>
        <dbReference type="ChEBI" id="CHEBI:57692"/>
    </cofactor>
</comment>
<keyword evidence="5 6" id="KW-0560">Oxidoreductase</keyword>
<comment type="caution">
    <text evidence="10">The sequence shown here is derived from an EMBL/GenBank/DDBJ whole genome shotgun (WGS) entry which is preliminary data.</text>
</comment>
<dbReference type="Proteomes" id="UP000215902">
    <property type="component" value="Unassembled WGS sequence"/>
</dbReference>
<evidence type="ECO:0008006" key="12">
    <source>
        <dbReference type="Google" id="ProtNLM"/>
    </source>
</evidence>
<dbReference type="SUPFAM" id="SSF56645">
    <property type="entry name" value="Acyl-CoA dehydrogenase NM domain-like"/>
    <property type="match status" value="1"/>
</dbReference>
<dbReference type="InterPro" id="IPR006091">
    <property type="entry name" value="Acyl-CoA_Oxase/DH_mid-dom"/>
</dbReference>
<dbReference type="Gene3D" id="1.10.540.10">
    <property type="entry name" value="Acyl-CoA dehydrogenase/oxidase, N-terminal domain"/>
    <property type="match status" value="1"/>
</dbReference>
<evidence type="ECO:0000256" key="5">
    <source>
        <dbReference type="ARBA" id="ARBA00023002"/>
    </source>
</evidence>
<evidence type="ECO:0000256" key="2">
    <source>
        <dbReference type="ARBA" id="ARBA00009347"/>
    </source>
</evidence>
<dbReference type="InterPro" id="IPR006089">
    <property type="entry name" value="Acyl-CoA_DH_CS"/>
</dbReference>
<dbReference type="EMBL" id="NIVC01003616">
    <property type="protein sequence ID" value="PAA50525.1"/>
    <property type="molecule type" value="Genomic_DNA"/>
</dbReference>
<protein>
    <recommendedName>
        <fullName evidence="12">Acyl-CoA dehydrogenase 6</fullName>
    </recommendedName>
</protein>
<dbReference type="PROSITE" id="PS00073">
    <property type="entry name" value="ACYL_COA_DH_2"/>
    <property type="match status" value="1"/>
</dbReference>
<dbReference type="Pfam" id="PF00441">
    <property type="entry name" value="Acyl-CoA_dh_1"/>
    <property type="match status" value="1"/>
</dbReference>
<sequence length="431" mass="47448">TVGRSFLCRPVVPYSSVSNAMRRSLSSASPMSGSDASAEPNTDKLFTAEHEAMRSTLRRIIEQDINPYVDEWEAKEIFPAKQLFKKLGNAGLLGVTRPVEYGGLGLDYSYSVALAEEYGRVNCGGVPMAIGVQSDMATPALARFGSHELKEQFLRPSIAGDLVACLGVSEPTAGSDVASIKTTARRDGDDLVINGSKMWITSGMQADWMCLLANTEASVKDPYLSKSLICLPLDLPGVQRARKIRKIGMHSSDTAQLFFENVRVPASYLIGEPGQGFIYQMLQFQEERLFGAAANLLGLELIIQETAEYARQRKAFGQSLLDFQTVHFRLAELLTEVELLRSMVYRATAKYVAGNDVTMLASMAKLKAGRLVREVTDSCLQYWGGMGFTDEVRVSRFYRDGRLLSIGAGADEVMLSIICKYMRTLPKPPKK</sequence>
<proteinExistence type="inferred from homology"/>
<feature type="domain" description="Acyl-CoA dehydrogenase/oxidase N-terminal" evidence="9">
    <location>
        <begin position="47"/>
        <end position="161"/>
    </location>
</feature>
<dbReference type="Pfam" id="PF02771">
    <property type="entry name" value="Acyl-CoA_dh_N"/>
    <property type="match status" value="1"/>
</dbReference>
<evidence type="ECO:0000256" key="1">
    <source>
        <dbReference type="ARBA" id="ARBA00001974"/>
    </source>
</evidence>
<dbReference type="InterPro" id="IPR009075">
    <property type="entry name" value="AcylCo_DH/oxidase_C"/>
</dbReference>
<evidence type="ECO:0000313" key="11">
    <source>
        <dbReference type="Proteomes" id="UP000215902"/>
    </source>
</evidence>
<evidence type="ECO:0000259" key="9">
    <source>
        <dbReference type="Pfam" id="PF02771"/>
    </source>
</evidence>
<dbReference type="Gene3D" id="2.40.110.10">
    <property type="entry name" value="Butyryl-CoA Dehydrogenase, subunit A, domain 2"/>
    <property type="match status" value="1"/>
</dbReference>
<dbReference type="InterPro" id="IPR009100">
    <property type="entry name" value="AcylCoA_DH/oxidase_NM_dom_sf"/>
</dbReference>
<dbReference type="GO" id="GO:0005737">
    <property type="term" value="C:cytoplasm"/>
    <property type="evidence" value="ECO:0007669"/>
    <property type="project" value="TreeGrafter"/>
</dbReference>
<dbReference type="PROSITE" id="PS00072">
    <property type="entry name" value="ACYL_COA_DH_1"/>
    <property type="match status" value="1"/>
</dbReference>
<dbReference type="FunFam" id="2.40.110.10:FF:000002">
    <property type="entry name" value="Acyl-CoA dehydrogenase fadE12"/>
    <property type="match status" value="1"/>
</dbReference>
<keyword evidence="11" id="KW-1185">Reference proteome</keyword>
<dbReference type="InterPro" id="IPR013786">
    <property type="entry name" value="AcylCoA_DH/ox_N"/>
</dbReference>
<dbReference type="STRING" id="282301.A0A267DMT0"/>
<evidence type="ECO:0000256" key="3">
    <source>
        <dbReference type="ARBA" id="ARBA00022630"/>
    </source>
</evidence>
<feature type="domain" description="Acyl-CoA dehydrogenase/oxidase C-terminal" evidence="7">
    <location>
        <begin position="274"/>
        <end position="420"/>
    </location>
</feature>
<accession>A0A267DMT0</accession>
<feature type="domain" description="Acyl-CoA oxidase/dehydrogenase middle" evidence="8">
    <location>
        <begin position="165"/>
        <end position="262"/>
    </location>
</feature>
<keyword evidence="4 6" id="KW-0274">FAD</keyword>
<dbReference type="SUPFAM" id="SSF47203">
    <property type="entry name" value="Acyl-CoA dehydrogenase C-terminal domain-like"/>
    <property type="match status" value="1"/>
</dbReference>
<evidence type="ECO:0000256" key="6">
    <source>
        <dbReference type="RuleBase" id="RU362125"/>
    </source>
</evidence>
<dbReference type="Pfam" id="PF02770">
    <property type="entry name" value="Acyl-CoA_dh_M"/>
    <property type="match status" value="1"/>
</dbReference>
<gene>
    <name evidence="10" type="ORF">BOX15_Mlig000904g24</name>
</gene>
<dbReference type="InterPro" id="IPR050741">
    <property type="entry name" value="Acyl-CoA_dehydrogenase"/>
</dbReference>